<name>A0A6I5KZ50_9FLAO</name>
<feature type="transmembrane region" description="Helical" evidence="7">
    <location>
        <begin position="47"/>
        <end position="67"/>
    </location>
</feature>
<evidence type="ECO:0000259" key="8">
    <source>
        <dbReference type="Pfam" id="PF02397"/>
    </source>
</evidence>
<dbReference type="Gene3D" id="3.40.50.720">
    <property type="entry name" value="NAD(P)-binding Rossmann-like Domain"/>
    <property type="match status" value="1"/>
</dbReference>
<evidence type="ECO:0000256" key="6">
    <source>
        <dbReference type="ARBA" id="ARBA00023136"/>
    </source>
</evidence>
<evidence type="ECO:0000313" key="9">
    <source>
        <dbReference type="EMBL" id="NDV42150.1"/>
    </source>
</evidence>
<dbReference type="Proteomes" id="UP000468707">
    <property type="component" value="Unassembled WGS sequence"/>
</dbReference>
<dbReference type="InterPro" id="IPR017475">
    <property type="entry name" value="EPS_sugar_tfrase"/>
</dbReference>
<feature type="transmembrane region" description="Helical" evidence="7">
    <location>
        <begin position="79"/>
        <end position="98"/>
    </location>
</feature>
<dbReference type="InterPro" id="IPR003362">
    <property type="entry name" value="Bact_transf"/>
</dbReference>
<dbReference type="NCBIfam" id="TIGR03025">
    <property type="entry name" value="EPS_sugtrans"/>
    <property type="match status" value="1"/>
</dbReference>
<keyword evidence="3 9" id="KW-0808">Transferase</keyword>
<proteinExistence type="inferred from homology"/>
<evidence type="ECO:0000256" key="3">
    <source>
        <dbReference type="ARBA" id="ARBA00022679"/>
    </source>
</evidence>
<protein>
    <submittedName>
        <fullName evidence="9">Exopolysaccharide biosynthesis polyprenyl glycosylphosphotransferase</fullName>
    </submittedName>
</protein>
<keyword evidence="6 7" id="KW-0472">Membrane</keyword>
<dbReference type="Pfam" id="PF13727">
    <property type="entry name" value="CoA_binding_3"/>
    <property type="match status" value="1"/>
</dbReference>
<dbReference type="EMBL" id="JAAAMI010000001">
    <property type="protein sequence ID" value="NDV42150.1"/>
    <property type="molecule type" value="Genomic_DNA"/>
</dbReference>
<feature type="transmembrane region" description="Helical" evidence="7">
    <location>
        <begin position="15"/>
        <end position="35"/>
    </location>
</feature>
<dbReference type="PANTHER" id="PTHR30576">
    <property type="entry name" value="COLANIC BIOSYNTHESIS UDP-GLUCOSE LIPID CARRIER TRANSFERASE"/>
    <property type="match status" value="1"/>
</dbReference>
<comment type="subcellular location">
    <subcellularLocation>
        <location evidence="1">Membrane</location>
        <topology evidence="1">Multi-pass membrane protein</topology>
    </subcellularLocation>
</comment>
<keyword evidence="10" id="KW-1185">Reference proteome</keyword>
<dbReference type="GO" id="GO:0016020">
    <property type="term" value="C:membrane"/>
    <property type="evidence" value="ECO:0007669"/>
    <property type="project" value="UniProtKB-SubCell"/>
</dbReference>
<dbReference type="AlphaFoldDB" id="A0A6I5KZ50"/>
<dbReference type="RefSeq" id="WP_163632645.1">
    <property type="nucleotide sequence ID" value="NZ_JAAAMI010000001.1"/>
</dbReference>
<feature type="transmembrane region" description="Helical" evidence="7">
    <location>
        <begin position="270"/>
        <end position="294"/>
    </location>
</feature>
<accession>A0A6I5KZ50</accession>
<feature type="domain" description="Bacterial sugar transferase" evidence="8">
    <location>
        <begin position="265"/>
        <end position="449"/>
    </location>
</feature>
<comment type="similarity">
    <text evidence="2">Belongs to the bacterial sugar transferase family.</text>
</comment>
<evidence type="ECO:0000256" key="1">
    <source>
        <dbReference type="ARBA" id="ARBA00004141"/>
    </source>
</evidence>
<comment type="caution">
    <text evidence="9">The sequence shown here is derived from an EMBL/GenBank/DDBJ whole genome shotgun (WGS) entry which is preliminary data.</text>
</comment>
<evidence type="ECO:0000256" key="7">
    <source>
        <dbReference type="SAM" id="Phobius"/>
    </source>
</evidence>
<sequence>MNKIDKKTNKGYSKFIKSIAFALDLGILNLTAYFLPFDMDFKYPMIFYIYISFMWVFISVLNQYYEIYRYTKLTHIGSLLIRQFLIFFVVLYAYIGFFMEKFVSRWNLGIYLLIVFVLIVVVKFSFRYLLIKYRRIFGRNIRKVVVLGNGKKPEQLIRVLQDHEEFGYEFVKQFSVKQGAINMEKVYDFVLQNKIDEIYCSINELKNKQIQEIITFCDNNIKTLKFIPDNKNIFQKRLKFEYYDFLPMLSLRDIPLDHPFNAFIKRSFDIVFAILVYVFLLSWLTPLIAILIYIDNPGPVYFIQNRPGYKGQGFTCYKFRTMKINNSTEVSASRNDTRVTKLGRFLRRTSIDELPQFVNVLMGNMSVVGPRPHLWKQNEEYGEEIKKYMVRHYVKPGITGLAQSKGFRGGIETRDDIVNRIRYDVFYIENWSFLLDVRIIVQTALNVIKGEENAY</sequence>
<keyword evidence="4 7" id="KW-0812">Transmembrane</keyword>
<evidence type="ECO:0000256" key="4">
    <source>
        <dbReference type="ARBA" id="ARBA00022692"/>
    </source>
</evidence>
<keyword evidence="5 7" id="KW-1133">Transmembrane helix</keyword>
<gene>
    <name evidence="9" type="ORF">GTK07_02335</name>
</gene>
<evidence type="ECO:0000256" key="2">
    <source>
        <dbReference type="ARBA" id="ARBA00006464"/>
    </source>
</evidence>
<dbReference type="PANTHER" id="PTHR30576:SF0">
    <property type="entry name" value="UNDECAPRENYL-PHOSPHATE N-ACETYLGALACTOSAMINYL 1-PHOSPHATE TRANSFERASE-RELATED"/>
    <property type="match status" value="1"/>
</dbReference>
<evidence type="ECO:0000256" key="5">
    <source>
        <dbReference type="ARBA" id="ARBA00022989"/>
    </source>
</evidence>
<organism evidence="9 10">
    <name type="scientific">Flagellimonas sediminis</name>
    <dbReference type="NCBI Taxonomy" id="2696468"/>
    <lineage>
        <taxon>Bacteria</taxon>
        <taxon>Pseudomonadati</taxon>
        <taxon>Bacteroidota</taxon>
        <taxon>Flavobacteriia</taxon>
        <taxon>Flavobacteriales</taxon>
        <taxon>Flavobacteriaceae</taxon>
        <taxon>Flagellimonas</taxon>
    </lineage>
</organism>
<feature type="transmembrane region" description="Helical" evidence="7">
    <location>
        <begin position="110"/>
        <end position="130"/>
    </location>
</feature>
<dbReference type="GO" id="GO:0016780">
    <property type="term" value="F:phosphotransferase activity, for other substituted phosphate groups"/>
    <property type="evidence" value="ECO:0007669"/>
    <property type="project" value="TreeGrafter"/>
</dbReference>
<reference evidence="9 10" key="1">
    <citation type="submission" date="2020-01" db="EMBL/GenBank/DDBJ databases">
        <title>Muricauda sediminis sp.nov. 40Bstr401.</title>
        <authorList>
            <person name="Xue Z."/>
            <person name="Zhu S."/>
            <person name="Ren N."/>
            <person name="Chen T."/>
            <person name="Chen X."/>
            <person name="Chen J."/>
            <person name="Yang J."/>
        </authorList>
    </citation>
    <scope>NUCLEOTIDE SEQUENCE [LARGE SCALE GENOMIC DNA]</scope>
    <source>
        <strain evidence="9 10">40Bstr401</strain>
    </source>
</reference>
<dbReference type="Pfam" id="PF02397">
    <property type="entry name" value="Bac_transf"/>
    <property type="match status" value="1"/>
</dbReference>
<evidence type="ECO:0000313" key="10">
    <source>
        <dbReference type="Proteomes" id="UP000468707"/>
    </source>
</evidence>